<dbReference type="PANTHER" id="PTHR45821:SF1">
    <property type="entry name" value="ATP-DEPENDENT HELICASE FAMILY PROTEIN-RELATED"/>
    <property type="match status" value="1"/>
</dbReference>
<evidence type="ECO:0000256" key="1">
    <source>
        <dbReference type="ARBA" id="ARBA00004123"/>
    </source>
</evidence>
<protein>
    <submittedName>
        <fullName evidence="6">Uncharacterized protein</fullName>
    </submittedName>
</protein>
<evidence type="ECO:0000256" key="3">
    <source>
        <dbReference type="ARBA" id="ARBA00022806"/>
    </source>
</evidence>
<dbReference type="GO" id="GO:0005524">
    <property type="term" value="F:ATP binding"/>
    <property type="evidence" value="ECO:0007669"/>
    <property type="project" value="UniProtKB-KW"/>
</dbReference>
<proteinExistence type="predicted"/>
<dbReference type="Proteomes" id="UP000077755">
    <property type="component" value="Chromosome 9"/>
</dbReference>
<dbReference type="GO" id="GO:0004386">
    <property type="term" value="F:helicase activity"/>
    <property type="evidence" value="ECO:0007669"/>
    <property type="project" value="UniProtKB-KW"/>
</dbReference>
<name>A0A175YH77_DAUCS</name>
<dbReference type="EMBL" id="CP093351">
    <property type="protein sequence ID" value="WOH15845.1"/>
    <property type="molecule type" value="Genomic_DNA"/>
</dbReference>
<dbReference type="GO" id="GO:0005634">
    <property type="term" value="C:nucleus"/>
    <property type="evidence" value="ECO:0007669"/>
    <property type="project" value="UniProtKB-SubCell"/>
</dbReference>
<comment type="subcellular location">
    <subcellularLocation>
        <location evidence="1">Nucleus</location>
    </subcellularLocation>
</comment>
<keyword evidence="2" id="KW-0547">Nucleotide-binding</keyword>
<dbReference type="Gene3D" id="3.40.50.10810">
    <property type="entry name" value="Tandem AAA-ATPase domain"/>
    <property type="match status" value="1"/>
</dbReference>
<dbReference type="InterPro" id="IPR027417">
    <property type="entry name" value="P-loop_NTPase"/>
</dbReference>
<accession>A0A175YH77</accession>
<evidence type="ECO:0000256" key="2">
    <source>
        <dbReference type="ARBA" id="ARBA00022741"/>
    </source>
</evidence>
<dbReference type="InterPro" id="IPR044567">
    <property type="entry name" value="CLSY/DRD1"/>
</dbReference>
<evidence type="ECO:0000313" key="7">
    <source>
        <dbReference type="Proteomes" id="UP000077755"/>
    </source>
</evidence>
<keyword evidence="4" id="KW-0067">ATP-binding</keyword>
<keyword evidence="7" id="KW-1185">Reference proteome</keyword>
<dbReference type="InterPro" id="IPR038718">
    <property type="entry name" value="SNF2-like_sf"/>
</dbReference>
<dbReference type="AlphaFoldDB" id="A0A175YH77"/>
<dbReference type="SUPFAM" id="SSF52540">
    <property type="entry name" value="P-loop containing nucleoside triphosphate hydrolases"/>
    <property type="match status" value="1"/>
</dbReference>
<dbReference type="GO" id="GO:0080188">
    <property type="term" value="P:gene silencing by siRNA-directed DNA methylation"/>
    <property type="evidence" value="ECO:0007669"/>
    <property type="project" value="InterPro"/>
</dbReference>
<evidence type="ECO:0000256" key="5">
    <source>
        <dbReference type="ARBA" id="ARBA00023242"/>
    </source>
</evidence>
<keyword evidence="3" id="KW-0378">Hydrolase</keyword>
<organism evidence="6 7">
    <name type="scientific">Daucus carota subsp. sativus</name>
    <name type="common">Carrot</name>
    <dbReference type="NCBI Taxonomy" id="79200"/>
    <lineage>
        <taxon>Eukaryota</taxon>
        <taxon>Viridiplantae</taxon>
        <taxon>Streptophyta</taxon>
        <taxon>Embryophyta</taxon>
        <taxon>Tracheophyta</taxon>
        <taxon>Spermatophyta</taxon>
        <taxon>Magnoliopsida</taxon>
        <taxon>eudicotyledons</taxon>
        <taxon>Gunneridae</taxon>
        <taxon>Pentapetalae</taxon>
        <taxon>asterids</taxon>
        <taxon>campanulids</taxon>
        <taxon>Apiales</taxon>
        <taxon>Apiaceae</taxon>
        <taxon>Apioideae</taxon>
        <taxon>Scandiceae</taxon>
        <taxon>Daucinae</taxon>
        <taxon>Daucus</taxon>
        <taxon>Daucus sect. Daucus</taxon>
    </lineage>
</organism>
<reference evidence="6" key="1">
    <citation type="journal article" date="2016" name="Nat. Genet.">
        <title>A high-quality carrot genome assembly provides new insights into carotenoid accumulation and asterid genome evolution.</title>
        <authorList>
            <person name="Iorizzo M."/>
            <person name="Ellison S."/>
            <person name="Senalik D."/>
            <person name="Zeng P."/>
            <person name="Satapoomin P."/>
            <person name="Huang J."/>
            <person name="Bowman M."/>
            <person name="Iovene M."/>
            <person name="Sanseverino W."/>
            <person name="Cavagnaro P."/>
            <person name="Yildiz M."/>
            <person name="Macko-Podgorni A."/>
            <person name="Moranska E."/>
            <person name="Grzebelus E."/>
            <person name="Grzebelus D."/>
            <person name="Ashrafi H."/>
            <person name="Zheng Z."/>
            <person name="Cheng S."/>
            <person name="Spooner D."/>
            <person name="Van Deynze A."/>
            <person name="Simon P."/>
        </authorList>
    </citation>
    <scope>NUCLEOTIDE SEQUENCE</scope>
    <source>
        <tissue evidence="6">Leaf</tissue>
    </source>
</reference>
<dbReference type="Gramene" id="KZM82895">
    <property type="protein sequence ID" value="KZM82895"/>
    <property type="gene ID" value="DCAR_030464"/>
</dbReference>
<keyword evidence="5" id="KW-0539">Nucleus</keyword>
<dbReference type="PANTHER" id="PTHR45821">
    <property type="entry name" value="SNF2 DOMAIN-CONTAINING PROTEIN CLASSY 2-RELATED"/>
    <property type="match status" value="1"/>
</dbReference>
<gene>
    <name evidence="6" type="ORF">DCAR_0935391</name>
</gene>
<evidence type="ECO:0000313" key="6">
    <source>
        <dbReference type="EMBL" id="WOH15845.1"/>
    </source>
</evidence>
<sequence length="113" mass="12485">MHIYFSQNTSNRTYKYEKDFIRDEDVDAILPGKMGSSGHDLVATEYCAHPRHNKVMKPHQVAGFNFLARNPVNDNPGGCILAHAPGSGKTSMMISLPEFHGKRSFSKTTCSAA</sequence>
<evidence type="ECO:0000256" key="4">
    <source>
        <dbReference type="ARBA" id="ARBA00022840"/>
    </source>
</evidence>
<reference evidence="6" key="2">
    <citation type="submission" date="2022-03" db="EMBL/GenBank/DDBJ databases">
        <title>Draft title - Genomic analysis of global carrot germplasm unveils the trajectory of domestication and the origin of high carotenoid orange carrot.</title>
        <authorList>
            <person name="Iorizzo M."/>
            <person name="Ellison S."/>
            <person name="Senalik D."/>
            <person name="Macko-Podgorni A."/>
            <person name="Grzebelus D."/>
            <person name="Bostan H."/>
            <person name="Rolling W."/>
            <person name="Curaba J."/>
            <person name="Simon P."/>
        </authorList>
    </citation>
    <scope>NUCLEOTIDE SEQUENCE</scope>
    <source>
        <tissue evidence="6">Leaf</tissue>
    </source>
</reference>
<keyword evidence="3" id="KW-0347">Helicase</keyword>